<protein>
    <recommendedName>
        <fullName evidence="4">ABC transporter permease</fullName>
    </recommendedName>
</protein>
<evidence type="ECO:0008006" key="4">
    <source>
        <dbReference type="Google" id="ProtNLM"/>
    </source>
</evidence>
<dbReference type="RefSeq" id="WP_406792645.1">
    <property type="nucleotide sequence ID" value="NZ_JBJHZX010000019.1"/>
</dbReference>
<keyword evidence="1" id="KW-0812">Transmembrane</keyword>
<dbReference type="Proteomes" id="UP001623660">
    <property type="component" value="Unassembled WGS sequence"/>
</dbReference>
<reference evidence="2 3" key="1">
    <citation type="submission" date="2024-11" db="EMBL/GenBank/DDBJ databases">
        <authorList>
            <person name="Heng Y.C."/>
            <person name="Lim A.C.H."/>
            <person name="Lee J.K.Y."/>
            <person name="Kittelmann S."/>
        </authorList>
    </citation>
    <scope>NUCLEOTIDE SEQUENCE [LARGE SCALE GENOMIC DNA]</scope>
    <source>
        <strain evidence="2 3">WILCCON 0269</strain>
    </source>
</reference>
<keyword evidence="1" id="KW-1133">Transmembrane helix</keyword>
<proteinExistence type="predicted"/>
<name>A0ABW8SKH8_9CLOT</name>
<keyword evidence="3" id="KW-1185">Reference proteome</keyword>
<feature type="transmembrane region" description="Helical" evidence="1">
    <location>
        <begin position="92"/>
        <end position="117"/>
    </location>
</feature>
<feature type="transmembrane region" description="Helical" evidence="1">
    <location>
        <begin position="142"/>
        <end position="165"/>
    </location>
</feature>
<feature type="transmembrane region" description="Helical" evidence="1">
    <location>
        <begin position="42"/>
        <end position="62"/>
    </location>
</feature>
<feature type="transmembrane region" description="Helical" evidence="1">
    <location>
        <begin position="177"/>
        <end position="194"/>
    </location>
</feature>
<feature type="transmembrane region" description="Helical" evidence="1">
    <location>
        <begin position="12"/>
        <end position="30"/>
    </location>
</feature>
<accession>A0ABW8SKH8</accession>
<organism evidence="2 3">
    <name type="scientific">Candidatus Clostridium eludens</name>
    <dbReference type="NCBI Taxonomy" id="3381663"/>
    <lineage>
        <taxon>Bacteria</taxon>
        <taxon>Bacillati</taxon>
        <taxon>Bacillota</taxon>
        <taxon>Clostridia</taxon>
        <taxon>Eubacteriales</taxon>
        <taxon>Clostridiaceae</taxon>
        <taxon>Clostridium</taxon>
    </lineage>
</organism>
<evidence type="ECO:0000256" key="1">
    <source>
        <dbReference type="SAM" id="Phobius"/>
    </source>
</evidence>
<dbReference type="EMBL" id="JBJHZX010000019">
    <property type="protein sequence ID" value="MFL0196534.1"/>
    <property type="molecule type" value="Genomic_DNA"/>
</dbReference>
<evidence type="ECO:0000313" key="3">
    <source>
        <dbReference type="Proteomes" id="UP001623660"/>
    </source>
</evidence>
<gene>
    <name evidence="2" type="ORF">ACJDU8_13355</name>
</gene>
<feature type="transmembrane region" description="Helical" evidence="1">
    <location>
        <begin position="232"/>
        <end position="255"/>
    </location>
</feature>
<evidence type="ECO:0000313" key="2">
    <source>
        <dbReference type="EMBL" id="MFL0196534.1"/>
    </source>
</evidence>
<sequence length="261" mass="29348">MFKLVKYELKGCFKDFIIMVCTIIILNLALLTRINVWSPDAIFSLNLLIGFAVAVVVIIWNIRLFSRDLYEDTSYLLFTIPKSGKNILMNKIVTAIIQCIIVSIIVGIFTVILLQILRLTQNFLVFDVTAFRQFVTAFTPQFIAAGILSSMVVYITFLLTVYLAITLGKVAIKNRKLGKLGTFAIFIVLTLAQIKLEDIFLKIFPQTFNLKVINIKNVTINTNGMVSSGIDLSISLIVLSIIIIIAMFYATAYLIENKLDL</sequence>
<keyword evidence="1" id="KW-0472">Membrane</keyword>
<comment type="caution">
    <text evidence="2">The sequence shown here is derived from an EMBL/GenBank/DDBJ whole genome shotgun (WGS) entry which is preliminary data.</text>
</comment>